<evidence type="ECO:0000256" key="1">
    <source>
        <dbReference type="SAM" id="Phobius"/>
    </source>
</evidence>
<keyword evidence="4" id="KW-1185">Reference proteome</keyword>
<name>A0ABU1ZY98_9CORY</name>
<keyword evidence="1" id="KW-0812">Transmembrane</keyword>
<protein>
    <submittedName>
        <fullName evidence="3">Membrane protease YdiL (CAAX protease family)</fullName>
    </submittedName>
</protein>
<dbReference type="InterPro" id="IPR003675">
    <property type="entry name" value="Rce1/LyrA-like_dom"/>
</dbReference>
<keyword evidence="1" id="KW-0472">Membrane</keyword>
<proteinExistence type="predicted"/>
<dbReference type="Proteomes" id="UP001180840">
    <property type="component" value="Unassembled WGS sequence"/>
</dbReference>
<dbReference type="GO" id="GO:0008233">
    <property type="term" value="F:peptidase activity"/>
    <property type="evidence" value="ECO:0007669"/>
    <property type="project" value="UniProtKB-KW"/>
</dbReference>
<gene>
    <name evidence="3" type="ORF">J2S39_001552</name>
</gene>
<comment type="caution">
    <text evidence="3">The sequence shown here is derived from an EMBL/GenBank/DDBJ whole genome shotgun (WGS) entry which is preliminary data.</text>
</comment>
<feature type="transmembrane region" description="Helical" evidence="1">
    <location>
        <begin position="34"/>
        <end position="57"/>
    </location>
</feature>
<dbReference type="GO" id="GO:0006508">
    <property type="term" value="P:proteolysis"/>
    <property type="evidence" value="ECO:0007669"/>
    <property type="project" value="UniProtKB-KW"/>
</dbReference>
<keyword evidence="3" id="KW-0378">Hydrolase</keyword>
<feature type="transmembrane region" description="Helical" evidence="1">
    <location>
        <begin position="78"/>
        <end position="104"/>
    </location>
</feature>
<dbReference type="EMBL" id="JAVDXZ010000001">
    <property type="protein sequence ID" value="MDR7329876.1"/>
    <property type="molecule type" value="Genomic_DNA"/>
</dbReference>
<dbReference type="RefSeq" id="WP_290195052.1">
    <property type="nucleotide sequence ID" value="NZ_CP047654.1"/>
</dbReference>
<evidence type="ECO:0000313" key="3">
    <source>
        <dbReference type="EMBL" id="MDR7329876.1"/>
    </source>
</evidence>
<feature type="domain" description="CAAX prenyl protease 2/Lysostaphin resistance protein A-like" evidence="2">
    <location>
        <begin position="38"/>
        <end position="125"/>
    </location>
</feature>
<reference evidence="3" key="1">
    <citation type="submission" date="2023-07" db="EMBL/GenBank/DDBJ databases">
        <title>Sequencing the genomes of 1000 actinobacteria strains.</title>
        <authorList>
            <person name="Klenk H.-P."/>
        </authorList>
    </citation>
    <scope>NUCLEOTIDE SEQUENCE</scope>
    <source>
        <strain evidence="3">DSM 107476</strain>
    </source>
</reference>
<keyword evidence="3" id="KW-0645">Protease</keyword>
<accession>A0ABU1ZY98</accession>
<sequence>MAGVVLAALFIAGALAVGRIEALAAPVQELLLNASGSAIGLTLVVTLVNGVAEELFFRNTVPRHLPGLNYPLRIAVAVGLYVAVTAAMLVPLLAVAAVAVGLVAHLEVRATGALISAIVMHATWAMGMLLVLPVVLAA</sequence>
<keyword evidence="1" id="KW-1133">Transmembrane helix</keyword>
<evidence type="ECO:0000313" key="4">
    <source>
        <dbReference type="Proteomes" id="UP001180840"/>
    </source>
</evidence>
<feature type="transmembrane region" description="Helical" evidence="1">
    <location>
        <begin position="110"/>
        <end position="136"/>
    </location>
</feature>
<organism evidence="3 4">
    <name type="scientific">Corynebacterium guangdongense</name>
    <dbReference type="NCBI Taxonomy" id="1783348"/>
    <lineage>
        <taxon>Bacteria</taxon>
        <taxon>Bacillati</taxon>
        <taxon>Actinomycetota</taxon>
        <taxon>Actinomycetes</taxon>
        <taxon>Mycobacteriales</taxon>
        <taxon>Corynebacteriaceae</taxon>
        <taxon>Corynebacterium</taxon>
    </lineage>
</organism>
<evidence type="ECO:0000259" key="2">
    <source>
        <dbReference type="Pfam" id="PF02517"/>
    </source>
</evidence>
<dbReference type="Pfam" id="PF02517">
    <property type="entry name" value="Rce1-like"/>
    <property type="match status" value="1"/>
</dbReference>